<dbReference type="SUPFAM" id="SSF53822">
    <property type="entry name" value="Periplasmic binding protein-like I"/>
    <property type="match status" value="1"/>
</dbReference>
<evidence type="ECO:0000313" key="2">
    <source>
        <dbReference type="Proteomes" id="UP000440198"/>
    </source>
</evidence>
<feature type="non-terminal residue" evidence="1">
    <location>
        <position position="1"/>
    </location>
</feature>
<name>A0AB34BIV2_9BACE</name>
<dbReference type="AlphaFoldDB" id="A0AB34BIV2"/>
<keyword evidence="2" id="KW-1185">Reference proteome</keyword>
<evidence type="ECO:0000313" key="1">
    <source>
        <dbReference type="EMBL" id="KAA5247948.1"/>
    </source>
</evidence>
<dbReference type="InterPro" id="IPR028082">
    <property type="entry name" value="Peripla_BP_I"/>
</dbReference>
<accession>A0AB34BIV2</accession>
<dbReference type="Proteomes" id="UP000440198">
    <property type="component" value="Unassembled WGS sequence"/>
</dbReference>
<sequence>VDYEKNVFKTLDQIFSKVPDVDGFFFTTHILALEAFRYFYEKGININKGYELACIHGVSAFRVLAPNMNIARMPIEEIGKNAVRILLGDIKYRLENSTEKREVETLVLPCSLP</sequence>
<dbReference type="EMBL" id="VWAG01000197">
    <property type="protein sequence ID" value="KAA5247948.1"/>
    <property type="molecule type" value="Genomic_DNA"/>
</dbReference>
<comment type="caution">
    <text evidence="1">The sequence shown here is derived from an EMBL/GenBank/DDBJ whole genome shotgun (WGS) entry which is preliminary data.</text>
</comment>
<dbReference type="Gene3D" id="3.40.50.2300">
    <property type="match status" value="1"/>
</dbReference>
<gene>
    <name evidence="1" type="ORF">F2Z09_23595</name>
</gene>
<proteinExistence type="predicted"/>
<protein>
    <submittedName>
        <fullName evidence="1">LacI family transcriptional regulator</fullName>
    </submittedName>
</protein>
<reference evidence="1 2" key="1">
    <citation type="journal article" date="2019" name="Nat. Med.">
        <title>A library of human gut bacterial isolates paired with longitudinal multiomics data enables mechanistic microbiome research.</title>
        <authorList>
            <person name="Poyet M."/>
            <person name="Groussin M."/>
            <person name="Gibbons S.M."/>
            <person name="Avila-Pacheco J."/>
            <person name="Jiang X."/>
            <person name="Kearney S.M."/>
            <person name="Perrotta A.R."/>
            <person name="Berdy B."/>
            <person name="Zhao S."/>
            <person name="Lieberman T.D."/>
            <person name="Swanson P.K."/>
            <person name="Smith M."/>
            <person name="Roesemann S."/>
            <person name="Alexander J.E."/>
            <person name="Rich S.A."/>
            <person name="Livny J."/>
            <person name="Vlamakis H."/>
            <person name="Clish C."/>
            <person name="Bullock K."/>
            <person name="Deik A."/>
            <person name="Scott J."/>
            <person name="Pierce K.A."/>
            <person name="Xavier R.J."/>
            <person name="Alm E.J."/>
        </authorList>
    </citation>
    <scope>NUCLEOTIDE SEQUENCE [LARGE SCALE GENOMIC DNA]</scope>
    <source>
        <strain evidence="1 2">BIOML-A2</strain>
    </source>
</reference>
<organism evidence="1 2">
    <name type="scientific">Bacteroides finegoldii</name>
    <dbReference type="NCBI Taxonomy" id="338188"/>
    <lineage>
        <taxon>Bacteria</taxon>
        <taxon>Pseudomonadati</taxon>
        <taxon>Bacteroidota</taxon>
        <taxon>Bacteroidia</taxon>
        <taxon>Bacteroidales</taxon>
        <taxon>Bacteroidaceae</taxon>
        <taxon>Bacteroides</taxon>
    </lineage>
</organism>